<accession>A0A3D8IRB7</accession>
<comment type="similarity">
    <text evidence="2">Belongs to the GtrA family.</text>
</comment>
<evidence type="ECO:0000256" key="2">
    <source>
        <dbReference type="ARBA" id="ARBA00009399"/>
    </source>
</evidence>
<feature type="transmembrane region" description="Helical" evidence="6">
    <location>
        <begin position="106"/>
        <end position="123"/>
    </location>
</feature>
<keyword evidence="9" id="KW-1185">Reference proteome</keyword>
<dbReference type="EMBL" id="NXLQ01000001">
    <property type="protein sequence ID" value="RDU67466.1"/>
    <property type="molecule type" value="Genomic_DNA"/>
</dbReference>
<comment type="subcellular location">
    <subcellularLocation>
        <location evidence="1">Membrane</location>
        <topology evidence="1">Multi-pass membrane protein</topology>
    </subcellularLocation>
</comment>
<evidence type="ECO:0000313" key="8">
    <source>
        <dbReference type="EMBL" id="RDU67466.1"/>
    </source>
</evidence>
<proteinExistence type="inferred from homology"/>
<evidence type="ECO:0000256" key="3">
    <source>
        <dbReference type="ARBA" id="ARBA00022692"/>
    </source>
</evidence>
<dbReference type="OrthoDB" id="9812049at2"/>
<feature type="transmembrane region" description="Helical" evidence="6">
    <location>
        <begin position="37"/>
        <end position="55"/>
    </location>
</feature>
<keyword evidence="3 6" id="KW-0812">Transmembrane</keyword>
<dbReference type="AlphaFoldDB" id="A0A3D8IRB7"/>
<sequence>MIKTTMTKLLNNSAFLYALVGIANTIVGYSITFGLTFLGVIPEVANTIGTIFGVLNSYILNKKFTFKSQNSHKKDFVRFGIAMGIAYIFSTIIIFITYRILNMNEYIALILGGVTYTIVGYFVSKFWAFYVPVTAKNDNFTKS</sequence>
<feature type="transmembrane region" description="Helical" evidence="6">
    <location>
        <begin position="12"/>
        <end position="31"/>
    </location>
</feature>
<reference evidence="8 9" key="1">
    <citation type="submission" date="2018-04" db="EMBL/GenBank/DDBJ databases">
        <title>Novel Campyloabacter and Helicobacter Species and Strains.</title>
        <authorList>
            <person name="Mannion A.J."/>
            <person name="Shen Z."/>
            <person name="Fox J.G."/>
        </authorList>
    </citation>
    <scope>NUCLEOTIDE SEQUENCE [LARGE SCALE GENOMIC DNA]</scope>
    <source>
        <strain evidence="8 9">MIT 17-337</strain>
    </source>
</reference>
<dbReference type="GO" id="GO:0000271">
    <property type="term" value="P:polysaccharide biosynthetic process"/>
    <property type="evidence" value="ECO:0007669"/>
    <property type="project" value="InterPro"/>
</dbReference>
<evidence type="ECO:0000256" key="4">
    <source>
        <dbReference type="ARBA" id="ARBA00022989"/>
    </source>
</evidence>
<feature type="transmembrane region" description="Helical" evidence="6">
    <location>
        <begin position="76"/>
        <end position="100"/>
    </location>
</feature>
<keyword evidence="5 6" id="KW-0472">Membrane</keyword>
<evidence type="ECO:0000313" key="9">
    <source>
        <dbReference type="Proteomes" id="UP000256379"/>
    </source>
</evidence>
<evidence type="ECO:0000256" key="5">
    <source>
        <dbReference type="ARBA" id="ARBA00023136"/>
    </source>
</evidence>
<organism evidence="8 9">
    <name type="scientific">Helicobacter didelphidarum</name>
    <dbReference type="NCBI Taxonomy" id="2040648"/>
    <lineage>
        <taxon>Bacteria</taxon>
        <taxon>Pseudomonadati</taxon>
        <taxon>Campylobacterota</taxon>
        <taxon>Epsilonproteobacteria</taxon>
        <taxon>Campylobacterales</taxon>
        <taxon>Helicobacteraceae</taxon>
        <taxon>Helicobacter</taxon>
    </lineage>
</organism>
<dbReference type="PANTHER" id="PTHR38459:SF1">
    <property type="entry name" value="PROPHAGE BACTOPRENOL-LINKED GLUCOSE TRANSLOCASE HOMOLOG"/>
    <property type="match status" value="1"/>
</dbReference>
<protein>
    <submittedName>
        <fullName evidence="8">GtrA family protein</fullName>
    </submittedName>
</protein>
<feature type="domain" description="GtrA/DPMS transmembrane" evidence="7">
    <location>
        <begin position="17"/>
        <end position="129"/>
    </location>
</feature>
<comment type="caution">
    <text evidence="8">The sequence shown here is derived from an EMBL/GenBank/DDBJ whole genome shotgun (WGS) entry which is preliminary data.</text>
</comment>
<dbReference type="Proteomes" id="UP000256379">
    <property type="component" value="Unassembled WGS sequence"/>
</dbReference>
<dbReference type="Pfam" id="PF04138">
    <property type="entry name" value="GtrA_DPMS_TM"/>
    <property type="match status" value="1"/>
</dbReference>
<evidence type="ECO:0000256" key="1">
    <source>
        <dbReference type="ARBA" id="ARBA00004141"/>
    </source>
</evidence>
<dbReference type="GO" id="GO:0005886">
    <property type="term" value="C:plasma membrane"/>
    <property type="evidence" value="ECO:0007669"/>
    <property type="project" value="TreeGrafter"/>
</dbReference>
<dbReference type="PANTHER" id="PTHR38459">
    <property type="entry name" value="PROPHAGE BACTOPRENOL-LINKED GLUCOSE TRANSLOCASE HOMOLOG"/>
    <property type="match status" value="1"/>
</dbReference>
<gene>
    <name evidence="8" type="ORF">CQA53_00075</name>
</gene>
<dbReference type="InterPro" id="IPR007267">
    <property type="entry name" value="GtrA_DPMS_TM"/>
</dbReference>
<keyword evidence="4 6" id="KW-1133">Transmembrane helix</keyword>
<name>A0A3D8IRB7_9HELI</name>
<evidence type="ECO:0000256" key="6">
    <source>
        <dbReference type="SAM" id="Phobius"/>
    </source>
</evidence>
<dbReference type="RefSeq" id="WP_115541994.1">
    <property type="nucleotide sequence ID" value="NZ_NXLQ01000001.1"/>
</dbReference>
<dbReference type="InterPro" id="IPR051401">
    <property type="entry name" value="GtrA_CellWall_Glycosyl"/>
</dbReference>
<evidence type="ECO:0000259" key="7">
    <source>
        <dbReference type="Pfam" id="PF04138"/>
    </source>
</evidence>